<sequence>MNLRKQKDIRLIKGLVAIIFIAFSVIFFIFVFNLKIFQNELERTIYIAVVSQNGKRIKNIVDSTFSTFRELERESKKRLKKKLKKMS</sequence>
<dbReference type="STRING" id="868864.Dester_0504"/>
<feature type="transmembrane region" description="Helical" evidence="1">
    <location>
        <begin position="12"/>
        <end position="34"/>
    </location>
</feature>
<keyword evidence="3" id="KW-1185">Reference proteome</keyword>
<gene>
    <name evidence="2" type="ordered locus">Dester_0504</name>
</gene>
<reference evidence="2 3" key="1">
    <citation type="journal article" date="2011" name="Stand. Genomic Sci.">
        <title>Complete genome sequence of the thermophilic sulfur-reducer Desulfurobacterium thermolithotrophum type strain (BSA(T)) from a deep-sea hydrothermal vent.</title>
        <authorList>
            <person name="Goker M."/>
            <person name="Daligault H."/>
            <person name="Mwirichia R."/>
            <person name="Lapidus A."/>
            <person name="Lucas S."/>
            <person name="Deshpande S."/>
            <person name="Pagani I."/>
            <person name="Tapia R."/>
            <person name="Cheng J.F."/>
            <person name="Goodwin L."/>
            <person name="Pitluck S."/>
            <person name="Liolios K."/>
            <person name="Ivanova N."/>
            <person name="Mavromatis K."/>
            <person name="Mikhailova N."/>
            <person name="Pati A."/>
            <person name="Chen A."/>
            <person name="Palaniappan K."/>
            <person name="Han C."/>
            <person name="Land M."/>
            <person name="Hauser L."/>
            <person name="Pan C."/>
            <person name="Brambilla E.M."/>
            <person name="Rohde M."/>
            <person name="Spring S."/>
            <person name="Sikorski J."/>
            <person name="Wirth R."/>
            <person name="Detter J.C."/>
            <person name="Woyke T."/>
            <person name="Bristow J."/>
            <person name="Eisen J.A."/>
            <person name="Markowitz V."/>
            <person name="Hugenholtz P."/>
            <person name="Kyrpides N.C."/>
            <person name="Klenk H.P."/>
        </authorList>
    </citation>
    <scope>NUCLEOTIDE SEQUENCE [LARGE SCALE GENOMIC DNA]</scope>
    <source>
        <strain evidence="3">DSM 11699 / BSA</strain>
    </source>
</reference>
<dbReference type="AlphaFoldDB" id="F0S2T4"/>
<protein>
    <submittedName>
        <fullName evidence="2">Uncharacterized protein</fullName>
    </submittedName>
</protein>
<organism evidence="2 3">
    <name type="scientific">Desulfurobacterium thermolithotrophum (strain DSM 11699 / BSA)</name>
    <dbReference type="NCBI Taxonomy" id="868864"/>
    <lineage>
        <taxon>Bacteria</taxon>
        <taxon>Pseudomonadati</taxon>
        <taxon>Aquificota</taxon>
        <taxon>Aquificia</taxon>
        <taxon>Desulfurobacteriales</taxon>
        <taxon>Desulfurobacteriaceae</taxon>
        <taxon>Desulfurobacterium</taxon>
    </lineage>
</organism>
<reference evidence="3" key="2">
    <citation type="submission" date="2011-02" db="EMBL/GenBank/DDBJ databases">
        <title>The complete genome of Desulfurobacterium thermolithotrophum DSM 11699.</title>
        <authorList>
            <consortium name="US DOE Joint Genome Institute (JGI-PGF)"/>
            <person name="Lucas S."/>
            <person name="Copeland A."/>
            <person name="Lapidus A."/>
            <person name="Bruce D."/>
            <person name="Goodwin L."/>
            <person name="Pitluck S."/>
            <person name="Kyrpides N."/>
            <person name="Mavromatis K."/>
            <person name="Pagani I."/>
            <person name="Ivanova N."/>
            <person name="Mikhailova N."/>
            <person name="Daligault H."/>
            <person name="Detter J.C."/>
            <person name="Tapia R."/>
            <person name="Han C."/>
            <person name="Land M."/>
            <person name="Hauser L."/>
            <person name="Markowitz V."/>
            <person name="Cheng J.-F."/>
            <person name="Hugenholtz P."/>
            <person name="Woyke T."/>
            <person name="Wu D."/>
            <person name="Spring S."/>
            <person name="Brambilla E."/>
            <person name="Klenk H.-P."/>
            <person name="Eisen J.A."/>
        </authorList>
    </citation>
    <scope>NUCLEOTIDE SEQUENCE [LARGE SCALE GENOMIC DNA]</scope>
    <source>
        <strain evidence="3">DSM 11699 / BSA</strain>
    </source>
</reference>
<dbReference type="KEGG" id="dte:Dester_0504"/>
<dbReference type="EMBL" id="CP002543">
    <property type="protein sequence ID" value="ADY73156.1"/>
    <property type="molecule type" value="Genomic_DNA"/>
</dbReference>
<keyword evidence="1" id="KW-0812">Transmembrane</keyword>
<proteinExistence type="predicted"/>
<dbReference type="Proteomes" id="UP000007102">
    <property type="component" value="Chromosome"/>
</dbReference>
<evidence type="ECO:0000256" key="1">
    <source>
        <dbReference type="SAM" id="Phobius"/>
    </source>
</evidence>
<name>F0S2T4_DESTD</name>
<keyword evidence="1" id="KW-1133">Transmembrane helix</keyword>
<evidence type="ECO:0000313" key="3">
    <source>
        <dbReference type="Proteomes" id="UP000007102"/>
    </source>
</evidence>
<keyword evidence="1" id="KW-0472">Membrane</keyword>
<dbReference type="HOGENOM" id="CLU_2478340_0_0_0"/>
<accession>F0S2T4</accession>
<evidence type="ECO:0000313" key="2">
    <source>
        <dbReference type="EMBL" id="ADY73156.1"/>
    </source>
</evidence>
<dbReference type="RefSeq" id="WP_013638114.1">
    <property type="nucleotide sequence ID" value="NC_015185.1"/>
</dbReference>
<dbReference type="InParanoid" id="F0S2T4"/>